<keyword evidence="1" id="KW-0560">Oxidoreductase</keyword>
<sequence>MLRIPQIIFRNKFLLPSLPPPGTFKDKKVLITGASSGLGLAAAVHYINLGASLVIITARDASKGEAAKASIEAQTNSVGKDIVKLMLLDMSTLTFTATFASQVKNEFSEIDIVLLNAGAMNTTHHLSEEGYEQTIQVTVLSTALLALLLLPWMKVAGKGKAHLGFVTSGLHRTVSIDTWPRENVLQWLSQKENWPAIMYATAKLLEQFVANEVAKLAIGPDGSPEVVVNPMCPGMVKSELGRAYRTNYLLSIGVDIFSNLAMKSTEGGARTLILATMTTPEENGQYYTNYQTDEDYKLAVQHNILGSEGQKMQAEVWKEVLTILEEKFPEVKEVAHPTTQ</sequence>
<dbReference type="EMBL" id="KZ613474">
    <property type="protein sequence ID" value="PMD23829.1"/>
    <property type="molecule type" value="Genomic_DNA"/>
</dbReference>
<dbReference type="OrthoDB" id="542013at2759"/>
<dbReference type="PRINTS" id="PR00081">
    <property type="entry name" value="GDHRDH"/>
</dbReference>
<dbReference type="InterPro" id="IPR036291">
    <property type="entry name" value="NAD(P)-bd_dom_sf"/>
</dbReference>
<protein>
    <submittedName>
        <fullName evidence="2">NAD(P)-binding protein</fullName>
    </submittedName>
</protein>
<dbReference type="AlphaFoldDB" id="A0A2J6QC40"/>
<dbReference type="SUPFAM" id="SSF51735">
    <property type="entry name" value="NAD(P)-binding Rossmann-fold domains"/>
    <property type="match status" value="1"/>
</dbReference>
<dbReference type="InterPro" id="IPR002347">
    <property type="entry name" value="SDR_fam"/>
</dbReference>
<dbReference type="GO" id="GO:0016491">
    <property type="term" value="F:oxidoreductase activity"/>
    <property type="evidence" value="ECO:0007669"/>
    <property type="project" value="UniProtKB-KW"/>
</dbReference>
<name>A0A2J6QC40_9HELO</name>
<dbReference type="PANTHER" id="PTHR43157:SF22">
    <property type="entry name" value="SHORT-CHAIN DEHYDROGENASE_REDUCTASE PHMF"/>
    <property type="match status" value="1"/>
</dbReference>
<dbReference type="PANTHER" id="PTHR43157">
    <property type="entry name" value="PHOSPHATIDYLINOSITOL-GLYCAN BIOSYNTHESIS CLASS F PROTEIN-RELATED"/>
    <property type="match status" value="1"/>
</dbReference>
<evidence type="ECO:0000256" key="1">
    <source>
        <dbReference type="ARBA" id="ARBA00023002"/>
    </source>
</evidence>
<evidence type="ECO:0000313" key="2">
    <source>
        <dbReference type="EMBL" id="PMD23829.1"/>
    </source>
</evidence>
<keyword evidence="3" id="KW-1185">Reference proteome</keyword>
<proteinExistence type="predicted"/>
<gene>
    <name evidence="2" type="ORF">NA56DRAFT_568576</name>
</gene>
<dbReference type="Pfam" id="PF00106">
    <property type="entry name" value="adh_short"/>
    <property type="match status" value="1"/>
</dbReference>
<accession>A0A2J6QC40</accession>
<reference evidence="2 3" key="1">
    <citation type="submission" date="2016-05" db="EMBL/GenBank/DDBJ databases">
        <title>A degradative enzymes factory behind the ericoid mycorrhizal symbiosis.</title>
        <authorList>
            <consortium name="DOE Joint Genome Institute"/>
            <person name="Martino E."/>
            <person name="Morin E."/>
            <person name="Grelet G."/>
            <person name="Kuo A."/>
            <person name="Kohler A."/>
            <person name="Daghino S."/>
            <person name="Barry K."/>
            <person name="Choi C."/>
            <person name="Cichocki N."/>
            <person name="Clum A."/>
            <person name="Copeland A."/>
            <person name="Hainaut M."/>
            <person name="Haridas S."/>
            <person name="Labutti K."/>
            <person name="Lindquist E."/>
            <person name="Lipzen A."/>
            <person name="Khouja H.-R."/>
            <person name="Murat C."/>
            <person name="Ohm R."/>
            <person name="Olson A."/>
            <person name="Spatafora J."/>
            <person name="Veneault-Fourrey C."/>
            <person name="Henrissat B."/>
            <person name="Grigoriev I."/>
            <person name="Martin F."/>
            <person name="Perotto S."/>
        </authorList>
    </citation>
    <scope>NUCLEOTIDE SEQUENCE [LARGE SCALE GENOMIC DNA]</scope>
    <source>
        <strain evidence="2 3">UAMH 7357</strain>
    </source>
</reference>
<evidence type="ECO:0000313" key="3">
    <source>
        <dbReference type="Proteomes" id="UP000235672"/>
    </source>
</evidence>
<dbReference type="STRING" id="1745343.A0A2J6QC40"/>
<dbReference type="Gene3D" id="3.40.50.720">
    <property type="entry name" value="NAD(P)-binding Rossmann-like Domain"/>
    <property type="match status" value="1"/>
</dbReference>
<dbReference type="Proteomes" id="UP000235672">
    <property type="component" value="Unassembled WGS sequence"/>
</dbReference>
<organism evidence="2 3">
    <name type="scientific">Hyaloscypha hepaticicola</name>
    <dbReference type="NCBI Taxonomy" id="2082293"/>
    <lineage>
        <taxon>Eukaryota</taxon>
        <taxon>Fungi</taxon>
        <taxon>Dikarya</taxon>
        <taxon>Ascomycota</taxon>
        <taxon>Pezizomycotina</taxon>
        <taxon>Leotiomycetes</taxon>
        <taxon>Helotiales</taxon>
        <taxon>Hyaloscyphaceae</taxon>
        <taxon>Hyaloscypha</taxon>
    </lineage>
</organism>